<dbReference type="Pfam" id="PF08886">
    <property type="entry name" value="GshA"/>
    <property type="match status" value="1"/>
</dbReference>
<gene>
    <name evidence="1" type="ORF">A2W18_04065</name>
</gene>
<dbReference type="AlphaFoldDB" id="A0A1F6VJ33"/>
<comment type="caution">
    <text evidence="1">The sequence shown here is derived from an EMBL/GenBank/DDBJ whole genome shotgun (WGS) entry which is preliminary data.</text>
</comment>
<evidence type="ECO:0000313" key="1">
    <source>
        <dbReference type="EMBL" id="OGI69624.1"/>
    </source>
</evidence>
<organism evidence="1 2">
    <name type="scientific">Candidatus Muproteobacteria bacterium RBG_16_60_9</name>
    <dbReference type="NCBI Taxonomy" id="1817755"/>
    <lineage>
        <taxon>Bacteria</taxon>
        <taxon>Pseudomonadati</taxon>
        <taxon>Pseudomonadota</taxon>
        <taxon>Candidatus Muproteobacteria</taxon>
    </lineage>
</organism>
<reference evidence="1 2" key="1">
    <citation type="journal article" date="2016" name="Nat. Commun.">
        <title>Thousands of microbial genomes shed light on interconnected biogeochemical processes in an aquifer system.</title>
        <authorList>
            <person name="Anantharaman K."/>
            <person name="Brown C.T."/>
            <person name="Hug L.A."/>
            <person name="Sharon I."/>
            <person name="Castelle C.J."/>
            <person name="Probst A.J."/>
            <person name="Thomas B.C."/>
            <person name="Singh A."/>
            <person name="Wilkins M.J."/>
            <person name="Karaoz U."/>
            <person name="Brodie E.L."/>
            <person name="Williams K.H."/>
            <person name="Hubbard S.S."/>
            <person name="Banfield J.F."/>
        </authorList>
    </citation>
    <scope>NUCLEOTIDE SEQUENCE [LARGE SCALE GENOMIC DNA]</scope>
</reference>
<protein>
    <submittedName>
        <fullName evidence="1">Glutamate--cysteine ligase</fullName>
    </submittedName>
</protein>
<evidence type="ECO:0000313" key="2">
    <source>
        <dbReference type="Proteomes" id="UP000179076"/>
    </source>
</evidence>
<dbReference type="NCBIfam" id="TIGR02049">
    <property type="entry name" value="gshA_ferroox"/>
    <property type="match status" value="1"/>
</dbReference>
<dbReference type="Proteomes" id="UP000179076">
    <property type="component" value="Unassembled WGS sequence"/>
</dbReference>
<keyword evidence="1" id="KW-0436">Ligase</keyword>
<dbReference type="InterPro" id="IPR011718">
    <property type="entry name" value="GshA"/>
</dbReference>
<sequence>MGNEASPVIVSATEQPPSIENRIFADRPTIEPWFAARWQEVAPPFYASVDLRNARYKLAAIDTNLFPAGFNNLKPEFLPDCARAIKIEVAKLCPNARGVVLIPENHTRNTFYFESLASLVDILTVAGLTVRIGSLLPDLNEPRRIELPSGRAVTLEPLKRNGNRVGVGDFDPCFVLLNNDLSAGRPARLEGLDQPVIPPLALGWSNRTKTNHFTHYRQVAAEFATATDMDPWLVDPIFRNCGCIDFQKREGEECVATYVDEVLRLVAAKYAEYGIDQQPFVVVKADAGTYGMAIMSVKSAAQVRDLNRKQRAKMAHAKEGQAVTRVLVQEGVHTLETRGNPPASAEPVVYMIGRSVVGGFYRVHAARGPTENLNAPGMRFEPMAETETAPEKTSPQFYAYGVVARLALLAAARELKEVTP</sequence>
<accession>A0A1F6VJ33</accession>
<dbReference type="EMBL" id="MFSP01000016">
    <property type="protein sequence ID" value="OGI69624.1"/>
    <property type="molecule type" value="Genomic_DNA"/>
</dbReference>
<dbReference type="GO" id="GO:0016874">
    <property type="term" value="F:ligase activity"/>
    <property type="evidence" value="ECO:0007669"/>
    <property type="project" value="UniProtKB-KW"/>
</dbReference>
<proteinExistence type="predicted"/>
<name>A0A1F6VJ33_9PROT</name>
<dbReference type="Gene3D" id="3.40.50.11280">
    <property type="entry name" value="Glutamate-cysteine ligase, N-terminal domain"/>
    <property type="match status" value="1"/>
</dbReference>
<dbReference type="InterPro" id="IPR042520">
    <property type="entry name" value="GshA_N"/>
</dbReference>